<evidence type="ECO:0000313" key="9">
    <source>
        <dbReference type="Proteomes" id="UP000717624"/>
    </source>
</evidence>
<dbReference type="PANTHER" id="PTHR43098">
    <property type="entry name" value="L-ORNITHINE N(5)-MONOOXYGENASE-RELATED"/>
    <property type="match status" value="1"/>
</dbReference>
<organism evidence="8 9">
    <name type="scientific">Brevibacillus fulvus</name>
    <dbReference type="NCBI Taxonomy" id="1125967"/>
    <lineage>
        <taxon>Bacteria</taxon>
        <taxon>Bacillati</taxon>
        <taxon>Bacillota</taxon>
        <taxon>Bacilli</taxon>
        <taxon>Bacillales</taxon>
        <taxon>Paenibacillaceae</taxon>
        <taxon>Brevibacillus</taxon>
    </lineage>
</organism>
<evidence type="ECO:0000256" key="2">
    <source>
        <dbReference type="ARBA" id="ARBA00010139"/>
    </source>
</evidence>
<dbReference type="InterPro" id="IPR036188">
    <property type="entry name" value="FAD/NAD-bd_sf"/>
</dbReference>
<comment type="caution">
    <text evidence="8">The sequence shown here is derived from an EMBL/GenBank/DDBJ whole genome shotgun (WGS) entry which is preliminary data.</text>
</comment>
<comment type="similarity">
    <text evidence="2">Belongs to the FAD-binding monooxygenase family.</text>
</comment>
<keyword evidence="9" id="KW-1185">Reference proteome</keyword>
<accession>A0A939BPI3</accession>
<keyword evidence="4" id="KW-0274">FAD</keyword>
<dbReference type="SUPFAM" id="SSF51905">
    <property type="entry name" value="FAD/NAD(P)-binding domain"/>
    <property type="match status" value="1"/>
</dbReference>
<evidence type="ECO:0000313" key="8">
    <source>
        <dbReference type="EMBL" id="MBM7590505.1"/>
    </source>
</evidence>
<evidence type="ECO:0000256" key="6">
    <source>
        <dbReference type="ARBA" id="ARBA00023002"/>
    </source>
</evidence>
<reference evidence="8" key="1">
    <citation type="submission" date="2021-01" db="EMBL/GenBank/DDBJ databases">
        <title>Genomic Encyclopedia of Type Strains, Phase IV (KMG-IV): sequencing the most valuable type-strain genomes for metagenomic binning, comparative biology and taxonomic classification.</title>
        <authorList>
            <person name="Goeker M."/>
        </authorList>
    </citation>
    <scope>NUCLEOTIDE SEQUENCE</scope>
    <source>
        <strain evidence="8">DSM 25523</strain>
    </source>
</reference>
<evidence type="ECO:0000256" key="7">
    <source>
        <dbReference type="ARBA" id="ARBA00023033"/>
    </source>
</evidence>
<dbReference type="GO" id="GO:0050661">
    <property type="term" value="F:NADP binding"/>
    <property type="evidence" value="ECO:0007669"/>
    <property type="project" value="InterPro"/>
</dbReference>
<evidence type="ECO:0000256" key="3">
    <source>
        <dbReference type="ARBA" id="ARBA00022630"/>
    </source>
</evidence>
<keyword evidence="3" id="KW-0285">Flavoprotein</keyword>
<keyword evidence="5" id="KW-0521">NADP</keyword>
<keyword evidence="6" id="KW-0560">Oxidoreductase</keyword>
<dbReference type="PANTHER" id="PTHR43098:SF3">
    <property type="entry name" value="L-ORNITHINE N(5)-MONOOXYGENASE-RELATED"/>
    <property type="match status" value="1"/>
</dbReference>
<dbReference type="AlphaFoldDB" id="A0A939BPI3"/>
<gene>
    <name evidence="8" type="ORF">JOD01_002109</name>
</gene>
<dbReference type="Proteomes" id="UP000717624">
    <property type="component" value="Unassembled WGS sequence"/>
</dbReference>
<proteinExistence type="inferred from homology"/>
<dbReference type="Gene3D" id="3.50.50.60">
    <property type="entry name" value="FAD/NAD(P)-binding domain"/>
    <property type="match status" value="1"/>
</dbReference>
<dbReference type="EMBL" id="JAFBEB010000006">
    <property type="protein sequence ID" value="MBM7590505.1"/>
    <property type="molecule type" value="Genomic_DNA"/>
</dbReference>
<keyword evidence="7" id="KW-0503">Monooxygenase</keyword>
<protein>
    <submittedName>
        <fullName evidence="8">Cation diffusion facilitator CzcD-associated flavoprotein CzcO</fullName>
    </submittedName>
</protein>
<dbReference type="InterPro" id="IPR020946">
    <property type="entry name" value="Flavin_mOase-like"/>
</dbReference>
<dbReference type="Pfam" id="PF00743">
    <property type="entry name" value="FMO-like"/>
    <property type="match status" value="1"/>
</dbReference>
<evidence type="ECO:0000256" key="5">
    <source>
        <dbReference type="ARBA" id="ARBA00022857"/>
    </source>
</evidence>
<comment type="cofactor">
    <cofactor evidence="1">
        <name>FAD</name>
        <dbReference type="ChEBI" id="CHEBI:57692"/>
    </cofactor>
</comment>
<name>A0A939BPI3_9BACL</name>
<sequence length="212" mass="23823">MTISPQAHFDAVVIGAGFSGLYMLYRLREAGFTTHAYEAGGGVGGVWYWNRYPGARCDSESIYYNYTFSEELYKEWTWSSRFPAQPEILRYLNFVADKFDLRKDIQFQTRITAAHFQEESNRWHIYTDAGSCVCATYLISGVGCISASHIPNIPGLESFRGEWYHTGHWPHEPVNFTGKRVGVIGTGSSGVQAIPVIAEQAAQLVVFQRTAT</sequence>
<dbReference type="InterPro" id="IPR050775">
    <property type="entry name" value="FAD-binding_Monooxygenases"/>
</dbReference>
<evidence type="ECO:0000256" key="4">
    <source>
        <dbReference type="ARBA" id="ARBA00022827"/>
    </source>
</evidence>
<dbReference type="GO" id="GO:0004499">
    <property type="term" value="F:N,N-dimethylaniline monooxygenase activity"/>
    <property type="evidence" value="ECO:0007669"/>
    <property type="project" value="InterPro"/>
</dbReference>
<dbReference type="GO" id="GO:0050660">
    <property type="term" value="F:flavin adenine dinucleotide binding"/>
    <property type="evidence" value="ECO:0007669"/>
    <property type="project" value="InterPro"/>
</dbReference>
<evidence type="ECO:0000256" key="1">
    <source>
        <dbReference type="ARBA" id="ARBA00001974"/>
    </source>
</evidence>
<dbReference type="RefSeq" id="WP_204518251.1">
    <property type="nucleotide sequence ID" value="NZ_JAFBEB010000006.1"/>
</dbReference>